<accession>A0A679J645</accession>
<organism evidence="1">
    <name type="scientific">Methylobacterium bullatum</name>
    <dbReference type="NCBI Taxonomy" id="570505"/>
    <lineage>
        <taxon>Bacteria</taxon>
        <taxon>Pseudomonadati</taxon>
        <taxon>Pseudomonadota</taxon>
        <taxon>Alphaproteobacteria</taxon>
        <taxon>Hyphomicrobiales</taxon>
        <taxon>Methylobacteriaceae</taxon>
        <taxon>Methylobacterium</taxon>
    </lineage>
</organism>
<reference evidence="1" key="1">
    <citation type="submission" date="2019-12" db="EMBL/GenBank/DDBJ databases">
        <authorList>
            <person name="Cremers G."/>
        </authorList>
    </citation>
    <scope>NUCLEOTIDE SEQUENCE</scope>
    <source>
        <strain evidence="1">Mbul1</strain>
    </source>
</reference>
<name>A0A679J645_9HYPH</name>
<sequence>MQSYNVFCLKSVSGLCCAVPESRAVPSFVSERNWAFSGRLSEAAEAPADFDERAATTAVRFNGFYLFETMDRRFN</sequence>
<dbReference type="AlphaFoldDB" id="A0A679J645"/>
<gene>
    <name evidence="1" type="ORF">MBUL_02989</name>
</gene>
<dbReference type="EMBL" id="LR743504">
    <property type="protein sequence ID" value="CAA2105030.1"/>
    <property type="molecule type" value="Genomic_DNA"/>
</dbReference>
<evidence type="ECO:0000313" key="1">
    <source>
        <dbReference type="EMBL" id="CAA2105030.1"/>
    </source>
</evidence>
<protein>
    <submittedName>
        <fullName evidence="1">Uncharacterized protein</fullName>
    </submittedName>
</protein>
<proteinExistence type="predicted"/>